<evidence type="ECO:0000256" key="2">
    <source>
        <dbReference type="ARBA" id="ARBA00022679"/>
    </source>
</evidence>
<dbReference type="GO" id="GO:0016740">
    <property type="term" value="F:transferase activity"/>
    <property type="evidence" value="ECO:0007669"/>
    <property type="project" value="UniProtKB-KW"/>
</dbReference>
<dbReference type="GeneID" id="25912036"/>
<evidence type="ECO:0000256" key="3">
    <source>
        <dbReference type="ARBA" id="ARBA00030602"/>
    </source>
</evidence>
<evidence type="ECO:0000259" key="4">
    <source>
        <dbReference type="Pfam" id="PF06094"/>
    </source>
</evidence>
<dbReference type="EMBL" id="KQ243335">
    <property type="protein sequence ID" value="KNC75953.1"/>
    <property type="molecule type" value="Genomic_DNA"/>
</dbReference>
<dbReference type="InterPro" id="IPR013024">
    <property type="entry name" value="GGCT-like"/>
</dbReference>
<dbReference type="InterPro" id="IPR045038">
    <property type="entry name" value="AIG2-like"/>
</dbReference>
<dbReference type="InterPro" id="IPR036568">
    <property type="entry name" value="GGCT-like_sf"/>
</dbReference>
<evidence type="ECO:0000313" key="6">
    <source>
        <dbReference type="Proteomes" id="UP000054560"/>
    </source>
</evidence>
<dbReference type="CDD" id="cd06661">
    <property type="entry name" value="GGCT_like"/>
    <property type="match status" value="1"/>
</dbReference>
<dbReference type="PANTHER" id="PTHR31544:SF2">
    <property type="entry name" value="AIG2-LIKE PROTEIN D"/>
    <property type="match status" value="1"/>
</dbReference>
<dbReference type="Gene3D" id="3.10.490.10">
    <property type="entry name" value="Gamma-glutamyl cyclotransferase-like"/>
    <property type="match status" value="1"/>
</dbReference>
<comment type="similarity">
    <text evidence="1">Belongs to the gamma-glutamylcyclotransferase family.</text>
</comment>
<dbReference type="PANTHER" id="PTHR31544">
    <property type="entry name" value="AIG2-LIKE PROTEIN D"/>
    <property type="match status" value="1"/>
</dbReference>
<proteinExistence type="inferred from homology"/>
<dbReference type="RefSeq" id="XP_014149855.1">
    <property type="nucleotide sequence ID" value="XM_014294380.1"/>
</dbReference>
<evidence type="ECO:0000313" key="5">
    <source>
        <dbReference type="EMBL" id="KNC75953.1"/>
    </source>
</evidence>
<dbReference type="STRING" id="667725.A0A0L0FIU1"/>
<name>A0A0L0FIU1_9EUKA</name>
<dbReference type="OrthoDB" id="1044435at2759"/>
<protein>
    <recommendedName>
        <fullName evidence="3">Putative gamma-glutamylcyclotransferase</fullName>
    </recommendedName>
</protein>
<dbReference type="SUPFAM" id="SSF110857">
    <property type="entry name" value="Gamma-glutamyl cyclotransferase-like"/>
    <property type="match status" value="1"/>
</dbReference>
<organism evidence="5 6">
    <name type="scientific">Sphaeroforma arctica JP610</name>
    <dbReference type="NCBI Taxonomy" id="667725"/>
    <lineage>
        <taxon>Eukaryota</taxon>
        <taxon>Ichthyosporea</taxon>
        <taxon>Ichthyophonida</taxon>
        <taxon>Sphaeroforma</taxon>
    </lineage>
</organism>
<dbReference type="Proteomes" id="UP000054560">
    <property type="component" value="Unassembled WGS sequence"/>
</dbReference>
<evidence type="ECO:0000256" key="1">
    <source>
        <dbReference type="ARBA" id="ARBA00008861"/>
    </source>
</evidence>
<dbReference type="Pfam" id="PF06094">
    <property type="entry name" value="GGACT"/>
    <property type="match status" value="1"/>
</dbReference>
<gene>
    <name evidence="5" type="ORF">SARC_11532</name>
</gene>
<feature type="domain" description="Gamma-glutamylcyclotransferase AIG2-like" evidence="4">
    <location>
        <begin position="4"/>
        <end position="120"/>
    </location>
</feature>
<dbReference type="AlphaFoldDB" id="A0A0L0FIU1"/>
<keyword evidence="2" id="KW-0808">Transferase</keyword>
<sequence>MRAFVYGTLTHKPVLESVLGHVVGPQRRAVLCDHARFAVDGEIYPGLISKAGTSIEGLVFDVSAEDIQILDEFEGEEYVRTAVSVSLVEPNNTDTPENSSDIEANVYIYIGDLEKLKGSWSPSDFAATTGHGADVVKQLWDRLY</sequence>
<dbReference type="InterPro" id="IPR009288">
    <property type="entry name" value="AIG2-like_dom"/>
</dbReference>
<keyword evidence="6" id="KW-1185">Reference proteome</keyword>
<reference evidence="5 6" key="1">
    <citation type="submission" date="2011-02" db="EMBL/GenBank/DDBJ databases">
        <title>The Genome Sequence of Sphaeroforma arctica JP610.</title>
        <authorList>
            <consortium name="The Broad Institute Genome Sequencing Platform"/>
            <person name="Russ C."/>
            <person name="Cuomo C."/>
            <person name="Young S.K."/>
            <person name="Zeng Q."/>
            <person name="Gargeya S."/>
            <person name="Alvarado L."/>
            <person name="Berlin A."/>
            <person name="Chapman S.B."/>
            <person name="Chen Z."/>
            <person name="Freedman E."/>
            <person name="Gellesch M."/>
            <person name="Goldberg J."/>
            <person name="Griggs A."/>
            <person name="Gujja S."/>
            <person name="Heilman E."/>
            <person name="Heiman D."/>
            <person name="Howarth C."/>
            <person name="Mehta T."/>
            <person name="Neiman D."/>
            <person name="Pearson M."/>
            <person name="Roberts A."/>
            <person name="Saif S."/>
            <person name="Shea T."/>
            <person name="Shenoy N."/>
            <person name="Sisk P."/>
            <person name="Stolte C."/>
            <person name="Sykes S."/>
            <person name="White J."/>
            <person name="Yandava C."/>
            <person name="Burger G."/>
            <person name="Gray M.W."/>
            <person name="Holland P.W.H."/>
            <person name="King N."/>
            <person name="Lang F.B.F."/>
            <person name="Roger A.J."/>
            <person name="Ruiz-Trillo I."/>
            <person name="Haas B."/>
            <person name="Nusbaum C."/>
            <person name="Birren B."/>
        </authorList>
    </citation>
    <scope>NUCLEOTIDE SEQUENCE [LARGE SCALE GENOMIC DNA]</scope>
    <source>
        <strain evidence="5 6">JP610</strain>
    </source>
</reference>
<accession>A0A0L0FIU1</accession>